<feature type="region of interest" description="Disordered" evidence="1">
    <location>
        <begin position="99"/>
        <end position="123"/>
    </location>
</feature>
<proteinExistence type="predicted"/>
<organism evidence="2 3">
    <name type="scientific">Fusarium oxysporum f. sp. rapae</name>
    <dbReference type="NCBI Taxonomy" id="485398"/>
    <lineage>
        <taxon>Eukaryota</taxon>
        <taxon>Fungi</taxon>
        <taxon>Dikarya</taxon>
        <taxon>Ascomycota</taxon>
        <taxon>Pezizomycotina</taxon>
        <taxon>Sordariomycetes</taxon>
        <taxon>Hypocreomycetidae</taxon>
        <taxon>Hypocreales</taxon>
        <taxon>Nectriaceae</taxon>
        <taxon>Fusarium</taxon>
        <taxon>Fusarium oxysporum species complex</taxon>
    </lineage>
</organism>
<evidence type="ECO:0000313" key="2">
    <source>
        <dbReference type="EMBL" id="KAG7405006.1"/>
    </source>
</evidence>
<dbReference type="AlphaFoldDB" id="A0A8J5TYM5"/>
<sequence>MMVSWMGGSGQEERSSSALLVPYRLIIDSLINSEETGLKIIQMHHCLETREQATKQASIIDGAKPMSPPRDNEPHIDCFTDNWLRFLIRIDVLEGQSSSYKRNQSENHPLQFVTPPNPPRPAI</sequence>
<gene>
    <name evidence="2" type="ORF">Forpe1208_v015506</name>
</gene>
<dbReference type="Proteomes" id="UP000694050">
    <property type="component" value="Unassembled WGS sequence"/>
</dbReference>
<protein>
    <submittedName>
        <fullName evidence="2">Uncharacterized protein</fullName>
    </submittedName>
</protein>
<name>A0A8J5TYM5_FUSOX</name>
<evidence type="ECO:0000256" key="1">
    <source>
        <dbReference type="SAM" id="MobiDB-lite"/>
    </source>
</evidence>
<comment type="caution">
    <text evidence="2">The sequence shown here is derived from an EMBL/GenBank/DDBJ whole genome shotgun (WGS) entry which is preliminary data.</text>
</comment>
<accession>A0A8J5TYM5</accession>
<dbReference type="EMBL" id="JAELUQ010000012">
    <property type="protein sequence ID" value="KAG7405006.1"/>
    <property type="molecule type" value="Genomic_DNA"/>
</dbReference>
<feature type="compositionally biased region" description="Polar residues" evidence="1">
    <location>
        <begin position="99"/>
        <end position="108"/>
    </location>
</feature>
<reference evidence="2" key="1">
    <citation type="submission" date="2021-04" db="EMBL/GenBank/DDBJ databases">
        <title>First draft genome resource for Brassicaceae pathogens Fusarium oxysporum f. sp. raphani and Fusarium oxysporum f. sp. rapae.</title>
        <authorList>
            <person name="Asai S."/>
        </authorList>
    </citation>
    <scope>NUCLEOTIDE SEQUENCE</scope>
    <source>
        <strain evidence="2">Tf1208</strain>
    </source>
</reference>
<evidence type="ECO:0000313" key="3">
    <source>
        <dbReference type="Proteomes" id="UP000694050"/>
    </source>
</evidence>